<organism evidence="1 2">
    <name type="scientific">Testicularia cyperi</name>
    <dbReference type="NCBI Taxonomy" id="1882483"/>
    <lineage>
        <taxon>Eukaryota</taxon>
        <taxon>Fungi</taxon>
        <taxon>Dikarya</taxon>
        <taxon>Basidiomycota</taxon>
        <taxon>Ustilaginomycotina</taxon>
        <taxon>Ustilaginomycetes</taxon>
        <taxon>Ustilaginales</taxon>
        <taxon>Anthracoideaceae</taxon>
        <taxon>Testicularia</taxon>
    </lineage>
</organism>
<proteinExistence type="predicted"/>
<gene>
    <name evidence="1" type="ORF">BCV70DRAFT_36008</name>
</gene>
<sequence length="156" mass="17528">MERGRGKVLQQRVRGAEVGRLAWTERSKRGSVGSALQWPVDRVDVLNLASAVEQPRSKFSGTLQWQKDIFLLHHAVDQTSRVLYSSSESFLPRQFRAASKRPAHVPSGIGKAEREDNVLTQLSGPSVAATDRYQVRGRYRRKALPDVEFSVLRSTV</sequence>
<dbReference type="AlphaFoldDB" id="A0A317XKA8"/>
<evidence type="ECO:0000313" key="1">
    <source>
        <dbReference type="EMBL" id="PWY98249.1"/>
    </source>
</evidence>
<name>A0A317XKA8_9BASI</name>
<protein>
    <submittedName>
        <fullName evidence="1">Uncharacterized protein</fullName>
    </submittedName>
</protein>
<evidence type="ECO:0000313" key="2">
    <source>
        <dbReference type="Proteomes" id="UP000246740"/>
    </source>
</evidence>
<keyword evidence="2" id="KW-1185">Reference proteome</keyword>
<dbReference type="Proteomes" id="UP000246740">
    <property type="component" value="Unassembled WGS sequence"/>
</dbReference>
<dbReference type="InParanoid" id="A0A317XKA8"/>
<dbReference type="EMBL" id="KZ819199">
    <property type="protein sequence ID" value="PWY98249.1"/>
    <property type="molecule type" value="Genomic_DNA"/>
</dbReference>
<reference evidence="1 2" key="1">
    <citation type="journal article" date="2018" name="Mol. Biol. Evol.">
        <title>Broad Genomic Sampling Reveals a Smut Pathogenic Ancestry of the Fungal Clade Ustilaginomycotina.</title>
        <authorList>
            <person name="Kijpornyongpan T."/>
            <person name="Mondo S.J."/>
            <person name="Barry K."/>
            <person name="Sandor L."/>
            <person name="Lee J."/>
            <person name="Lipzen A."/>
            <person name="Pangilinan J."/>
            <person name="LaButti K."/>
            <person name="Hainaut M."/>
            <person name="Henrissat B."/>
            <person name="Grigoriev I.V."/>
            <person name="Spatafora J.W."/>
            <person name="Aime M.C."/>
        </authorList>
    </citation>
    <scope>NUCLEOTIDE SEQUENCE [LARGE SCALE GENOMIC DNA]</scope>
    <source>
        <strain evidence="1 2">MCA 3645</strain>
    </source>
</reference>
<accession>A0A317XKA8</accession>